<dbReference type="EMBL" id="JASSZA010000019">
    <property type="protein sequence ID" value="KAK2088553.1"/>
    <property type="molecule type" value="Genomic_DNA"/>
</dbReference>
<keyword evidence="3" id="KW-1185">Reference proteome</keyword>
<dbReference type="Proteomes" id="UP001266305">
    <property type="component" value="Unassembled WGS sequence"/>
</dbReference>
<reference evidence="2 3" key="1">
    <citation type="submission" date="2023-05" db="EMBL/GenBank/DDBJ databases">
        <title>B98-5 Cell Line De Novo Hybrid Assembly: An Optical Mapping Approach.</title>
        <authorList>
            <person name="Kananen K."/>
            <person name="Auerbach J.A."/>
            <person name="Kautto E."/>
            <person name="Blachly J.S."/>
        </authorList>
    </citation>
    <scope>NUCLEOTIDE SEQUENCE [LARGE SCALE GENOMIC DNA]</scope>
    <source>
        <strain evidence="2">B95-8</strain>
        <tissue evidence="2">Cell line</tissue>
    </source>
</reference>
<proteinExistence type="predicted"/>
<organism evidence="2 3">
    <name type="scientific">Saguinus oedipus</name>
    <name type="common">Cotton-top tamarin</name>
    <name type="synonym">Oedipomidas oedipus</name>
    <dbReference type="NCBI Taxonomy" id="9490"/>
    <lineage>
        <taxon>Eukaryota</taxon>
        <taxon>Metazoa</taxon>
        <taxon>Chordata</taxon>
        <taxon>Craniata</taxon>
        <taxon>Vertebrata</taxon>
        <taxon>Euteleostomi</taxon>
        <taxon>Mammalia</taxon>
        <taxon>Eutheria</taxon>
        <taxon>Euarchontoglires</taxon>
        <taxon>Primates</taxon>
        <taxon>Haplorrhini</taxon>
        <taxon>Platyrrhini</taxon>
        <taxon>Cebidae</taxon>
        <taxon>Callitrichinae</taxon>
        <taxon>Saguinus</taxon>
    </lineage>
</organism>
<feature type="region of interest" description="Disordered" evidence="1">
    <location>
        <begin position="22"/>
        <end position="50"/>
    </location>
</feature>
<gene>
    <name evidence="2" type="ORF">P7K49_034460</name>
</gene>
<name>A0ABQ9TVW8_SAGOE</name>
<sequence>MTPNLICSGFPGTRPHLQPLYNPFGIPHSSSQSCPPPPNSTPLPLASAVPEAASVSCGGREWGRASSRWAWGPRGWPPEPSTDPGNPGEPAQLGGDHEAAGGKAGPARSTLSGLGKEGDPPSMTPTPTGVGGGILPPATPPVSAWGELCSPAWLHLRSLPRKAFFKKERNWGEDMRDHPTHTAAAASHTPRA</sequence>
<protein>
    <submittedName>
        <fullName evidence="2">Uncharacterized protein</fullName>
    </submittedName>
</protein>
<evidence type="ECO:0000313" key="2">
    <source>
        <dbReference type="EMBL" id="KAK2088553.1"/>
    </source>
</evidence>
<comment type="caution">
    <text evidence="2">The sequence shown here is derived from an EMBL/GenBank/DDBJ whole genome shotgun (WGS) entry which is preliminary data.</text>
</comment>
<feature type="compositionally biased region" description="Low complexity" evidence="1">
    <location>
        <begin position="181"/>
        <end position="192"/>
    </location>
</feature>
<feature type="region of interest" description="Disordered" evidence="1">
    <location>
        <begin position="173"/>
        <end position="192"/>
    </location>
</feature>
<evidence type="ECO:0000313" key="3">
    <source>
        <dbReference type="Proteomes" id="UP001266305"/>
    </source>
</evidence>
<evidence type="ECO:0000256" key="1">
    <source>
        <dbReference type="SAM" id="MobiDB-lite"/>
    </source>
</evidence>
<feature type="region of interest" description="Disordered" evidence="1">
    <location>
        <begin position="64"/>
        <end position="135"/>
    </location>
</feature>
<accession>A0ABQ9TVW8</accession>